<protein>
    <submittedName>
        <fullName evidence="7 8">Universal stress protein</fullName>
    </submittedName>
</protein>
<evidence type="ECO:0000313" key="10">
    <source>
        <dbReference type="Proteomes" id="UP000501367"/>
    </source>
</evidence>
<feature type="region of interest" description="Disordered" evidence="5">
    <location>
        <begin position="287"/>
        <end position="310"/>
    </location>
</feature>
<dbReference type="EMBL" id="NIWU01000002">
    <property type="protein sequence ID" value="OXR33577.1"/>
    <property type="molecule type" value="Genomic_DNA"/>
</dbReference>
<evidence type="ECO:0000256" key="4">
    <source>
        <dbReference type="ARBA" id="ARBA00037131"/>
    </source>
</evidence>
<evidence type="ECO:0000259" key="6">
    <source>
        <dbReference type="Pfam" id="PF00582"/>
    </source>
</evidence>
<evidence type="ECO:0000256" key="3">
    <source>
        <dbReference type="ARBA" id="ARBA00022490"/>
    </source>
</evidence>
<dbReference type="Proteomes" id="UP000501367">
    <property type="component" value="Chromosome"/>
</dbReference>
<dbReference type="PANTHER" id="PTHR47892:SF1">
    <property type="entry name" value="UNIVERSAL STRESS PROTEIN E"/>
    <property type="match status" value="1"/>
</dbReference>
<comment type="function">
    <text evidence="4">Required for resistance to DNA-damaging agents.</text>
</comment>
<gene>
    <name evidence="8" type="ORF">HGP31_09760</name>
    <name evidence="7" type="ORF">PSUM_16335</name>
</gene>
<feature type="compositionally biased region" description="Polar residues" evidence="5">
    <location>
        <begin position="288"/>
        <end position="299"/>
    </location>
</feature>
<comment type="similarity">
    <text evidence="2">Belongs to the universal stress protein A family.</text>
</comment>
<dbReference type="CDD" id="cd00293">
    <property type="entry name" value="USP-like"/>
    <property type="match status" value="1"/>
</dbReference>
<evidence type="ECO:0000313" key="9">
    <source>
        <dbReference type="Proteomes" id="UP000215455"/>
    </source>
</evidence>
<dbReference type="InterPro" id="IPR006016">
    <property type="entry name" value="UspA"/>
</dbReference>
<feature type="domain" description="UspA" evidence="6">
    <location>
        <begin position="134"/>
        <end position="272"/>
    </location>
</feature>
<organism evidence="8 10">
    <name type="scientific">Pseudomonas umsongensis</name>
    <dbReference type="NCBI Taxonomy" id="198618"/>
    <lineage>
        <taxon>Bacteria</taxon>
        <taxon>Pseudomonadati</taxon>
        <taxon>Pseudomonadota</taxon>
        <taxon>Gammaproteobacteria</taxon>
        <taxon>Pseudomonadales</taxon>
        <taxon>Pseudomonadaceae</taxon>
        <taxon>Pseudomonas</taxon>
    </lineage>
</organism>
<dbReference type="AlphaFoldDB" id="A0AAE7DDK4"/>
<evidence type="ECO:0000256" key="2">
    <source>
        <dbReference type="ARBA" id="ARBA00008791"/>
    </source>
</evidence>
<dbReference type="Proteomes" id="UP000215455">
    <property type="component" value="Unassembled WGS sequence"/>
</dbReference>
<evidence type="ECO:0000313" key="8">
    <source>
        <dbReference type="EMBL" id="QJC78584.1"/>
    </source>
</evidence>
<name>A0AAE7DDK4_9PSED</name>
<dbReference type="GeneID" id="72193861"/>
<dbReference type="SUPFAM" id="SSF52402">
    <property type="entry name" value="Adenine nucleotide alpha hydrolases-like"/>
    <property type="match status" value="2"/>
</dbReference>
<evidence type="ECO:0000256" key="5">
    <source>
        <dbReference type="SAM" id="MobiDB-lite"/>
    </source>
</evidence>
<evidence type="ECO:0000256" key="1">
    <source>
        <dbReference type="ARBA" id="ARBA00004496"/>
    </source>
</evidence>
<accession>A0AAE7DDK4</accession>
<dbReference type="GO" id="GO:0005737">
    <property type="term" value="C:cytoplasm"/>
    <property type="evidence" value="ECO:0007669"/>
    <property type="project" value="UniProtKB-SubCell"/>
</dbReference>
<sequence length="310" mass="33867">MHTIRNTLVVVDWQQSSDLILNRAKMIASATQSHLHLLACDKGNQHSSYMNDMQGALVKEGYSVSTQQAWQGSPYKTIIAAQQAQGCGLVIKQHLPDNPLIKALLTPEDWKLLRYCPSPVLIVKTTRPWTGGAILAAIDAGSSDMEHRVLHSGIVSHGYDIATLAGGTLHMLSAHPYPMLSAADSVFQLKESIQALYRELCKTFQAEFDVSDERLHIEEGPAEVLIPYIAHKLEAVLTVIGSVARTGLSGALIGNTAEMILDTLDSDVLVLKPDDIITHLEELAAPSHGTSADTTTSSWPYHHHNHRPHT</sequence>
<reference evidence="7 9" key="1">
    <citation type="submission" date="2017-06" db="EMBL/GenBank/DDBJ databases">
        <authorList>
            <person name="Furmanczyk E.M."/>
        </authorList>
    </citation>
    <scope>NUCLEOTIDE SEQUENCE [LARGE SCALE GENOMIC DNA]</scope>
    <source>
        <strain evidence="7 9">DSM 16611</strain>
    </source>
</reference>
<dbReference type="Pfam" id="PF00582">
    <property type="entry name" value="Usp"/>
    <property type="match status" value="1"/>
</dbReference>
<proteinExistence type="inferred from homology"/>
<reference evidence="8 10" key="2">
    <citation type="submission" date="2020-04" db="EMBL/GenBank/DDBJ databases">
        <authorList>
            <person name="Yao Y."/>
            <person name="He Z."/>
        </authorList>
    </citation>
    <scope>NUCLEOTIDE SEQUENCE [LARGE SCALE GENOMIC DNA]</scope>
    <source>
        <strain evidence="8 10">CY-1</strain>
    </source>
</reference>
<keyword evidence="3" id="KW-0963">Cytoplasm</keyword>
<comment type="subcellular location">
    <subcellularLocation>
        <location evidence="1">Cytoplasm</location>
    </subcellularLocation>
</comment>
<feature type="compositionally biased region" description="Basic residues" evidence="5">
    <location>
        <begin position="301"/>
        <end position="310"/>
    </location>
</feature>
<dbReference type="EMBL" id="CP051487">
    <property type="protein sequence ID" value="QJC78584.1"/>
    <property type="molecule type" value="Genomic_DNA"/>
</dbReference>
<keyword evidence="9" id="KW-1185">Reference proteome</keyword>
<dbReference type="Gene3D" id="3.40.50.12370">
    <property type="match status" value="1"/>
</dbReference>
<dbReference type="PANTHER" id="PTHR47892">
    <property type="entry name" value="UNIVERSAL STRESS PROTEIN E"/>
    <property type="match status" value="1"/>
</dbReference>
<dbReference type="KEGG" id="pum:HGP31_09760"/>
<evidence type="ECO:0000313" key="7">
    <source>
        <dbReference type="EMBL" id="OXR33577.1"/>
    </source>
</evidence>
<dbReference type="RefSeq" id="WP_020798135.1">
    <property type="nucleotide sequence ID" value="NZ_CP044409.1"/>
</dbReference>